<feature type="domain" description="HTH cro/C1-type" evidence="2">
    <location>
        <begin position="22"/>
        <end position="76"/>
    </location>
</feature>
<dbReference type="InterPro" id="IPR013096">
    <property type="entry name" value="Cupin_2"/>
</dbReference>
<evidence type="ECO:0000256" key="1">
    <source>
        <dbReference type="ARBA" id="ARBA00023125"/>
    </source>
</evidence>
<dbReference type="GO" id="GO:0003700">
    <property type="term" value="F:DNA-binding transcription factor activity"/>
    <property type="evidence" value="ECO:0007669"/>
    <property type="project" value="TreeGrafter"/>
</dbReference>
<evidence type="ECO:0000259" key="2">
    <source>
        <dbReference type="PROSITE" id="PS50943"/>
    </source>
</evidence>
<dbReference type="InterPro" id="IPR010982">
    <property type="entry name" value="Lambda_DNA-bd_dom_sf"/>
</dbReference>
<dbReference type="InterPro" id="IPR001387">
    <property type="entry name" value="Cro/C1-type_HTH"/>
</dbReference>
<keyword evidence="4" id="KW-1185">Reference proteome</keyword>
<dbReference type="GO" id="GO:0003677">
    <property type="term" value="F:DNA binding"/>
    <property type="evidence" value="ECO:0007669"/>
    <property type="project" value="UniProtKB-KW"/>
</dbReference>
<keyword evidence="1" id="KW-0238">DNA-binding</keyword>
<dbReference type="SUPFAM" id="SSF53146">
    <property type="entry name" value="Nitrogenase accessory factor-like"/>
    <property type="match status" value="1"/>
</dbReference>
<accession>A0A0S7BEL3</accession>
<reference evidence="3" key="1">
    <citation type="submission" date="2015-07" db="EMBL/GenBank/DDBJ databases">
        <title>Draft Genome Sequences of Anaerolinea thermolimosa IMO-1, Bellilinea caldifistulae GOMI-1, Leptolinea tardivitalis YMTK-2, Levilinea saccharolytica KIBI-1,Longilinea arvoryzae KOME-1, Previously Described as Members of the Anaerolineaceae (Chloroflexi).</title>
        <authorList>
            <person name="Sekiguchi Y."/>
            <person name="Ohashi A."/>
            <person name="Matsuura N."/>
            <person name="Tourlousse M.D."/>
        </authorList>
    </citation>
    <scope>NUCLEOTIDE SEQUENCE [LARGE SCALE GENOMIC DNA]</scope>
    <source>
        <strain evidence="3">KOME-1</strain>
    </source>
</reference>
<name>A0A0S7BEL3_9CHLR</name>
<dbReference type="CDD" id="cd00093">
    <property type="entry name" value="HTH_XRE"/>
    <property type="match status" value="1"/>
</dbReference>
<gene>
    <name evidence="3" type="ORF">LARV_00169</name>
</gene>
<dbReference type="PANTHER" id="PTHR46797:SF2">
    <property type="entry name" value="TRANSCRIPTIONAL REGULATOR"/>
    <property type="match status" value="1"/>
</dbReference>
<dbReference type="SUPFAM" id="SSF47413">
    <property type="entry name" value="lambda repressor-like DNA-binding domains"/>
    <property type="match status" value="1"/>
</dbReference>
<dbReference type="PANTHER" id="PTHR46797">
    <property type="entry name" value="HTH-TYPE TRANSCRIPTIONAL REGULATOR"/>
    <property type="match status" value="1"/>
</dbReference>
<dbReference type="STRING" id="360412.LARV_00169"/>
<dbReference type="InterPro" id="IPR050807">
    <property type="entry name" value="TransReg_Diox_bact_type"/>
</dbReference>
<dbReference type="CDD" id="cd02209">
    <property type="entry name" value="cupin_XRE_C"/>
    <property type="match status" value="1"/>
</dbReference>
<dbReference type="AlphaFoldDB" id="A0A0S7BEL3"/>
<protein>
    <submittedName>
        <fullName evidence="3">Uncharacterized conserved protein</fullName>
    </submittedName>
</protein>
<dbReference type="Gene3D" id="2.60.120.10">
    <property type="entry name" value="Jelly Rolls"/>
    <property type="match status" value="1"/>
</dbReference>
<dbReference type="Gene3D" id="1.10.260.40">
    <property type="entry name" value="lambda repressor-like DNA-binding domains"/>
    <property type="match status" value="1"/>
</dbReference>
<dbReference type="InterPro" id="IPR011051">
    <property type="entry name" value="RmlC_Cupin_sf"/>
</dbReference>
<evidence type="ECO:0000313" key="4">
    <source>
        <dbReference type="Proteomes" id="UP000055060"/>
    </source>
</evidence>
<proteinExistence type="predicted"/>
<organism evidence="3">
    <name type="scientific">Longilinea arvoryzae</name>
    <dbReference type="NCBI Taxonomy" id="360412"/>
    <lineage>
        <taxon>Bacteria</taxon>
        <taxon>Bacillati</taxon>
        <taxon>Chloroflexota</taxon>
        <taxon>Anaerolineae</taxon>
        <taxon>Anaerolineales</taxon>
        <taxon>Anaerolineaceae</taxon>
        <taxon>Longilinea</taxon>
    </lineage>
</organism>
<dbReference type="SMART" id="SM00530">
    <property type="entry name" value="HTH_XRE"/>
    <property type="match status" value="1"/>
</dbReference>
<dbReference type="InterPro" id="IPR014710">
    <property type="entry name" value="RmlC-like_jellyroll"/>
</dbReference>
<dbReference type="PROSITE" id="PS50943">
    <property type="entry name" value="HTH_CROC1"/>
    <property type="match status" value="1"/>
</dbReference>
<dbReference type="Pfam" id="PF07883">
    <property type="entry name" value="Cupin_2"/>
    <property type="match status" value="1"/>
</dbReference>
<dbReference type="SUPFAM" id="SSF51182">
    <property type="entry name" value="RmlC-like cupins"/>
    <property type="match status" value="1"/>
</dbReference>
<dbReference type="Pfam" id="PF01381">
    <property type="entry name" value="HTH_3"/>
    <property type="match status" value="1"/>
</dbReference>
<dbReference type="CDD" id="cd00562">
    <property type="entry name" value="NifX_NifB"/>
    <property type="match status" value="1"/>
</dbReference>
<dbReference type="EMBL" id="DF967972">
    <property type="protein sequence ID" value="GAP12434.1"/>
    <property type="molecule type" value="Genomic_DNA"/>
</dbReference>
<evidence type="ECO:0000313" key="3">
    <source>
        <dbReference type="EMBL" id="GAP12434.1"/>
    </source>
</evidence>
<dbReference type="Gene3D" id="3.30.420.130">
    <property type="entry name" value="Dinitrogenase iron-molybdenum cofactor biosynthesis domain"/>
    <property type="match status" value="1"/>
</dbReference>
<dbReference type="OrthoDB" id="280278at2"/>
<dbReference type="Pfam" id="PF02579">
    <property type="entry name" value="Nitro_FeMo-Co"/>
    <property type="match status" value="1"/>
</dbReference>
<sequence length="345" mass="38833">MPAADRKEELSANTETEVGRRLRELRASRGFSLRALAERSGFNINTLSLIENGKTSPSVSTLQQLAHSLEIPITAFFESTLAPRRVVYTPNQERPTTQFGSSTMQNLGKDLAGSELQPFIVTLQPGEGHRDPIIVHTGHEFVFGLTGSIEYRIEEKTYPIGPGDALVFESHLPHSWRNSSPQEARFLLILHSPDRHEEPLKRHFIRSLTQKGAFSMKIAVITEDGKTISQHFGRAPYYMVLSVENGQIVEREMREKMGHNQCDHLEEHHHEGEHGHDEDSHGKHVHMAEAIRDCQVLLCGGMGYGAYESIRRLNIQPVVTDQNDIDAAVQDYLNGTLVDHTEKLH</sequence>
<dbReference type="InterPro" id="IPR003731">
    <property type="entry name" value="Di-Nase_FeMo-co_biosynth"/>
</dbReference>
<dbReference type="InterPro" id="IPR036105">
    <property type="entry name" value="DiNase_FeMo-co_biosyn_sf"/>
</dbReference>
<dbReference type="GO" id="GO:0005829">
    <property type="term" value="C:cytosol"/>
    <property type="evidence" value="ECO:0007669"/>
    <property type="project" value="TreeGrafter"/>
</dbReference>
<dbReference type="Proteomes" id="UP000055060">
    <property type="component" value="Unassembled WGS sequence"/>
</dbReference>
<dbReference type="RefSeq" id="WP_083522226.1">
    <property type="nucleotide sequence ID" value="NZ_DF967972.1"/>
</dbReference>